<feature type="compositionally biased region" description="Low complexity" evidence="2">
    <location>
        <begin position="1"/>
        <end position="16"/>
    </location>
</feature>
<dbReference type="OrthoDB" id="407325at2759"/>
<dbReference type="EMBL" id="AZHD01000001">
    <property type="protein sequence ID" value="OAA68151.1"/>
    <property type="molecule type" value="Genomic_DNA"/>
</dbReference>
<dbReference type="Pfam" id="PF10294">
    <property type="entry name" value="Methyltransf_16"/>
    <property type="match status" value="1"/>
</dbReference>
<keyword evidence="1" id="KW-0949">S-adenosyl-L-methionine</keyword>
<feature type="compositionally biased region" description="Low complexity" evidence="2">
    <location>
        <begin position="294"/>
        <end position="307"/>
    </location>
</feature>
<accession>A0A168A280</accession>
<dbReference type="InterPro" id="IPR029063">
    <property type="entry name" value="SAM-dependent_MTases_sf"/>
</dbReference>
<evidence type="ECO:0000256" key="1">
    <source>
        <dbReference type="HAMAP-Rule" id="MF_03198"/>
    </source>
</evidence>
<feature type="region of interest" description="Disordered" evidence="2">
    <location>
        <begin position="268"/>
        <end position="307"/>
    </location>
</feature>
<dbReference type="STRING" id="1081102.A0A168A280"/>
<dbReference type="GO" id="GO:0032259">
    <property type="term" value="P:methylation"/>
    <property type="evidence" value="ECO:0007669"/>
    <property type="project" value="UniProtKB-KW"/>
</dbReference>
<comment type="caution">
    <text evidence="3">The sequence shown here is derived from an EMBL/GenBank/DDBJ whole genome shotgun (WGS) entry which is preliminary data.</text>
</comment>
<evidence type="ECO:0000256" key="2">
    <source>
        <dbReference type="SAM" id="MobiDB-lite"/>
    </source>
</evidence>
<proteinExistence type="inferred from homology"/>
<dbReference type="HAMAP" id="MF_03198">
    <property type="entry name" value="Methyltr_EFM6"/>
    <property type="match status" value="1"/>
</dbReference>
<name>A0A168A280_9HYPO</name>
<keyword evidence="1" id="KW-0963">Cytoplasm</keyword>
<feature type="region of interest" description="Disordered" evidence="2">
    <location>
        <begin position="1"/>
        <end position="29"/>
    </location>
</feature>
<feature type="binding site" evidence="1">
    <location>
        <position position="138"/>
    </location>
    <ligand>
        <name>S-adenosyl-L-methionine</name>
        <dbReference type="ChEBI" id="CHEBI:59789"/>
    </ligand>
</feature>
<keyword evidence="1" id="KW-0808">Transferase</keyword>
<feature type="binding site" evidence="1">
    <location>
        <position position="166"/>
    </location>
    <ligand>
        <name>S-adenosyl-L-methionine</name>
        <dbReference type="ChEBI" id="CHEBI:59789"/>
    </ligand>
</feature>
<dbReference type="Gene3D" id="3.40.50.150">
    <property type="entry name" value="Vaccinia Virus protein VP39"/>
    <property type="match status" value="1"/>
</dbReference>
<comment type="function">
    <text evidence="1">S-adenosyl-L-methionine-dependent protein-lysine N-methyltransferase that methylates elongation factor 1-alpha.</text>
</comment>
<evidence type="ECO:0000313" key="4">
    <source>
        <dbReference type="Proteomes" id="UP000076874"/>
    </source>
</evidence>
<sequence>MSVSPESSPELNPLSLGYVRPPNGGDGSDDVDVLAPLPEYKAAGETVLDFDGLLRPAPDLRLREDLTEGCGGQTWPAGMVLARHMLRHRRTELTNARILELGAGSGLVGLAVALARQTEDACSGRPGRGPSSPVYITDQEPMRALMEHNIALNGLQSEAKALVLNWGEPLPADIHRLRPNVVLAADCVYFEPAFPLLLATLAALLSPDMETPGEPTVVYFCFMKRRRADMQFLKQARKRFCVAEVADADRPVFSRQGLFLYTLTRKAKPAVPTGRARATEQGTRQSIGPPPQQQHPQQQQQQQQESI</sequence>
<reference evidence="3 4" key="1">
    <citation type="journal article" date="2016" name="Genome Biol. Evol.">
        <title>Divergent and convergent evolution of fungal pathogenicity.</title>
        <authorList>
            <person name="Shang Y."/>
            <person name="Xiao G."/>
            <person name="Zheng P."/>
            <person name="Cen K."/>
            <person name="Zhan S."/>
            <person name="Wang C."/>
        </authorList>
    </citation>
    <scope>NUCLEOTIDE SEQUENCE [LARGE SCALE GENOMIC DNA]</scope>
    <source>
        <strain evidence="3 4">RCEF 264</strain>
    </source>
</reference>
<dbReference type="EC" id="2.1.1.-" evidence="1"/>
<dbReference type="Proteomes" id="UP000076874">
    <property type="component" value="Unassembled WGS sequence"/>
</dbReference>
<feature type="binding site" evidence="1">
    <location>
        <position position="75"/>
    </location>
    <ligand>
        <name>S-adenosyl-L-methionine</name>
        <dbReference type="ChEBI" id="CHEBI:59789"/>
    </ligand>
</feature>
<keyword evidence="1" id="KW-0489">Methyltransferase</keyword>
<feature type="binding site" evidence="1">
    <location>
        <position position="185"/>
    </location>
    <ligand>
        <name>S-adenosyl-L-methionine</name>
        <dbReference type="ChEBI" id="CHEBI:59789"/>
    </ligand>
</feature>
<protein>
    <recommendedName>
        <fullName evidence="1">Protein-lysine N-methyltransferase EFM6</fullName>
        <ecNumber evidence="1">2.1.1.-</ecNumber>
    </recommendedName>
    <alternativeName>
        <fullName evidence="1">Elongation factor methyltransferase 6</fullName>
    </alternativeName>
</protein>
<dbReference type="InterPro" id="IPR033684">
    <property type="entry name" value="EFM6"/>
</dbReference>
<evidence type="ECO:0000313" key="3">
    <source>
        <dbReference type="EMBL" id="OAA68151.1"/>
    </source>
</evidence>
<dbReference type="GO" id="GO:0005829">
    <property type="term" value="C:cytosol"/>
    <property type="evidence" value="ECO:0007669"/>
    <property type="project" value="TreeGrafter"/>
</dbReference>
<organism evidence="3 4">
    <name type="scientific">Niveomyces insectorum RCEF 264</name>
    <dbReference type="NCBI Taxonomy" id="1081102"/>
    <lineage>
        <taxon>Eukaryota</taxon>
        <taxon>Fungi</taxon>
        <taxon>Dikarya</taxon>
        <taxon>Ascomycota</taxon>
        <taxon>Pezizomycotina</taxon>
        <taxon>Sordariomycetes</taxon>
        <taxon>Hypocreomycetidae</taxon>
        <taxon>Hypocreales</taxon>
        <taxon>Cordycipitaceae</taxon>
        <taxon>Niveomyces</taxon>
    </lineage>
</organism>
<dbReference type="InterPro" id="IPR019410">
    <property type="entry name" value="Methyltransf_16"/>
</dbReference>
<dbReference type="AlphaFoldDB" id="A0A168A280"/>
<comment type="subcellular location">
    <subcellularLocation>
        <location evidence="1">Cytoplasm</location>
    </subcellularLocation>
</comment>
<keyword evidence="4" id="KW-1185">Reference proteome</keyword>
<comment type="similarity">
    <text evidence="1">Belongs to the class I-like SAM-binding methyltransferase superfamily. METTL21 family. EFM6 subfamily.</text>
</comment>
<dbReference type="GO" id="GO:0016279">
    <property type="term" value="F:protein-lysine N-methyltransferase activity"/>
    <property type="evidence" value="ECO:0007669"/>
    <property type="project" value="UniProtKB-UniRule"/>
</dbReference>
<feature type="binding site" evidence="1">
    <location>
        <begin position="102"/>
        <end position="104"/>
    </location>
    <ligand>
        <name>S-adenosyl-L-methionine</name>
        <dbReference type="ChEBI" id="CHEBI:59789"/>
    </ligand>
</feature>
<dbReference type="SUPFAM" id="SSF53335">
    <property type="entry name" value="S-adenosyl-L-methionine-dependent methyltransferases"/>
    <property type="match status" value="1"/>
</dbReference>
<dbReference type="PANTHER" id="PTHR14614:SF152">
    <property type="entry name" value="PROTEIN-LYSINE N-METHYLTRANSFERASE EFM6"/>
    <property type="match status" value="1"/>
</dbReference>
<gene>
    <name evidence="1" type="primary">EFM6</name>
    <name evidence="3" type="ORF">SPI_00346</name>
</gene>
<dbReference type="PANTHER" id="PTHR14614">
    <property type="entry name" value="HEPATOCELLULAR CARCINOMA-ASSOCIATED ANTIGEN"/>
    <property type="match status" value="1"/>
</dbReference>